<dbReference type="AlphaFoldDB" id="A0A2T8IM08"/>
<dbReference type="Gramene" id="PVH38707">
    <property type="protein sequence ID" value="PVH38707"/>
    <property type="gene ID" value="PAHAL_5G331500"/>
</dbReference>
<accession>A0A2T8IM08</accession>
<gene>
    <name evidence="1" type="ORF">PAHAL_5G331500</name>
</gene>
<name>A0A2T8IM08_9POAL</name>
<organism evidence="1">
    <name type="scientific">Panicum hallii</name>
    <dbReference type="NCBI Taxonomy" id="206008"/>
    <lineage>
        <taxon>Eukaryota</taxon>
        <taxon>Viridiplantae</taxon>
        <taxon>Streptophyta</taxon>
        <taxon>Embryophyta</taxon>
        <taxon>Tracheophyta</taxon>
        <taxon>Spermatophyta</taxon>
        <taxon>Magnoliopsida</taxon>
        <taxon>Liliopsida</taxon>
        <taxon>Poales</taxon>
        <taxon>Poaceae</taxon>
        <taxon>PACMAD clade</taxon>
        <taxon>Panicoideae</taxon>
        <taxon>Panicodae</taxon>
        <taxon>Paniceae</taxon>
        <taxon>Panicinae</taxon>
        <taxon>Panicum</taxon>
        <taxon>Panicum sect. Panicum</taxon>
    </lineage>
</organism>
<reference evidence="1" key="1">
    <citation type="submission" date="2018-04" db="EMBL/GenBank/DDBJ databases">
        <title>WGS assembly of Panicum hallii.</title>
        <authorList>
            <person name="Lovell J."/>
            <person name="Jenkins J."/>
            <person name="Lowry D."/>
            <person name="Mamidi S."/>
            <person name="Sreedasyam A."/>
            <person name="Weng X."/>
            <person name="Barry K."/>
            <person name="Bonette J."/>
            <person name="Campitelli B."/>
            <person name="Daum C."/>
            <person name="Gordon S."/>
            <person name="Gould B."/>
            <person name="Lipzen A."/>
            <person name="Macqueen A."/>
            <person name="Palacio-Mejia J."/>
            <person name="Plott C."/>
            <person name="Shakirov E."/>
            <person name="Shu S."/>
            <person name="Yoshinaga Y."/>
            <person name="Zane M."/>
            <person name="Rokhsar D."/>
            <person name="Grimwood J."/>
            <person name="Schmutz J."/>
            <person name="Juenger T."/>
        </authorList>
    </citation>
    <scope>NUCLEOTIDE SEQUENCE [LARGE SCALE GENOMIC DNA]</scope>
    <source>
        <strain evidence="1">FIL2</strain>
    </source>
</reference>
<proteinExistence type="predicted"/>
<dbReference type="Proteomes" id="UP000243499">
    <property type="component" value="Chromosome 5"/>
</dbReference>
<dbReference type="EMBL" id="CM008050">
    <property type="protein sequence ID" value="PVH38707.1"/>
    <property type="molecule type" value="Genomic_DNA"/>
</dbReference>
<protein>
    <submittedName>
        <fullName evidence="1">Uncharacterized protein</fullName>
    </submittedName>
</protein>
<evidence type="ECO:0000313" key="1">
    <source>
        <dbReference type="EMBL" id="PVH38707.1"/>
    </source>
</evidence>
<sequence>MISRSDQSKASKHRLCVINASSHIIREVFLIKSASVVPLLISQIAVSSRSTGILKRECAVLPPGNNNEATPEEATARTIFLADLMDVIIVVHKNVFPVPPKPETKYNAASFAITLLIIAL</sequence>